<evidence type="ECO:0000313" key="3">
    <source>
        <dbReference type="EMBL" id="MBW8640087.1"/>
    </source>
</evidence>
<dbReference type="PANTHER" id="PTHR33164">
    <property type="entry name" value="TRANSCRIPTIONAL REGULATOR, MARR FAMILY"/>
    <property type="match status" value="1"/>
</dbReference>
<dbReference type="SMART" id="SM00347">
    <property type="entry name" value="HTH_MARR"/>
    <property type="match status" value="1"/>
</dbReference>
<dbReference type="InterPro" id="IPR000835">
    <property type="entry name" value="HTH_MarR-typ"/>
</dbReference>
<feature type="compositionally biased region" description="Basic residues" evidence="1">
    <location>
        <begin position="180"/>
        <end position="190"/>
    </location>
</feature>
<sequence length="190" mass="21313">MGELMTSAGKMGGTRVRLRSFTNSLPLALLRARESMMGRFRAPLRTFNITEQQWRVLRALSSVERTEVTVLARATCLLPPSLSRILKDLEDRGLITKTQDMDDLRRSIVSITPMGLDVIEGAGPQVEEIYSEIADAFGSERTRQLQDLLSELEATIRNLPPVPEYESAVPEMPHTEGRSHIRGRPKKKIA</sequence>
<dbReference type="NCBIfam" id="TIGR02337">
    <property type="entry name" value="HpaR"/>
    <property type="match status" value="1"/>
</dbReference>
<comment type="caution">
    <text evidence="3">The sequence shown here is derived from an EMBL/GenBank/DDBJ whole genome shotgun (WGS) entry which is preliminary data.</text>
</comment>
<evidence type="ECO:0000313" key="4">
    <source>
        <dbReference type="Proteomes" id="UP001196509"/>
    </source>
</evidence>
<dbReference type="RefSeq" id="WP_220230805.1">
    <property type="nucleotide sequence ID" value="NZ_JAICBX010000005.1"/>
</dbReference>
<dbReference type="Gene3D" id="1.10.10.10">
    <property type="entry name" value="Winged helix-like DNA-binding domain superfamily/Winged helix DNA-binding domain"/>
    <property type="match status" value="1"/>
</dbReference>
<dbReference type="EMBL" id="JAICBX010000005">
    <property type="protein sequence ID" value="MBW8640087.1"/>
    <property type="molecule type" value="Genomic_DNA"/>
</dbReference>
<accession>A0AAE3D3F8</accession>
<dbReference type="SUPFAM" id="SSF46785">
    <property type="entry name" value="Winged helix' DNA-binding domain"/>
    <property type="match status" value="1"/>
</dbReference>
<dbReference type="GO" id="GO:0003677">
    <property type="term" value="F:DNA binding"/>
    <property type="evidence" value="ECO:0007669"/>
    <property type="project" value="InterPro"/>
</dbReference>
<evidence type="ECO:0000256" key="1">
    <source>
        <dbReference type="SAM" id="MobiDB-lite"/>
    </source>
</evidence>
<dbReference type="Proteomes" id="UP001196509">
    <property type="component" value="Unassembled WGS sequence"/>
</dbReference>
<dbReference type="PRINTS" id="PR00598">
    <property type="entry name" value="HTHMARR"/>
</dbReference>
<gene>
    <name evidence="3" type="primary">hpaR</name>
    <name evidence="3" type="ORF">K1W69_23030</name>
</gene>
<dbReference type="InterPro" id="IPR012712">
    <property type="entry name" value="HpaR/FarR"/>
</dbReference>
<dbReference type="PANTHER" id="PTHR33164:SF13">
    <property type="entry name" value="4-HYDROXYPHENYLACETATE CATABOLISM PROTEIN"/>
    <property type="match status" value="1"/>
</dbReference>
<reference evidence="3" key="1">
    <citation type="submission" date="2021-08" db="EMBL/GenBank/DDBJ databases">
        <title>Hoeflea bacterium WL0058 sp. nov., isolated from the sediment.</title>
        <authorList>
            <person name="Wang L."/>
            <person name="Zhang D."/>
        </authorList>
    </citation>
    <scope>NUCLEOTIDE SEQUENCE</scope>
    <source>
        <strain evidence="3">WL0058</strain>
    </source>
</reference>
<feature type="region of interest" description="Disordered" evidence="1">
    <location>
        <begin position="163"/>
        <end position="190"/>
    </location>
</feature>
<evidence type="ECO:0000259" key="2">
    <source>
        <dbReference type="PROSITE" id="PS50995"/>
    </source>
</evidence>
<keyword evidence="4" id="KW-1185">Reference proteome</keyword>
<dbReference type="Pfam" id="PF01047">
    <property type="entry name" value="MarR"/>
    <property type="match status" value="1"/>
</dbReference>
<proteinExistence type="predicted"/>
<protein>
    <submittedName>
        <fullName evidence="3">Homoprotocatechuate degradation operon regulator HpaR</fullName>
    </submittedName>
</protein>
<dbReference type="InterPro" id="IPR036388">
    <property type="entry name" value="WH-like_DNA-bd_sf"/>
</dbReference>
<organism evidence="3 4">
    <name type="scientific">Flavimaribacter sediminis</name>
    <dbReference type="NCBI Taxonomy" id="2865987"/>
    <lineage>
        <taxon>Bacteria</taxon>
        <taxon>Pseudomonadati</taxon>
        <taxon>Pseudomonadota</taxon>
        <taxon>Alphaproteobacteria</taxon>
        <taxon>Hyphomicrobiales</taxon>
        <taxon>Rhizobiaceae</taxon>
        <taxon>Flavimaribacter</taxon>
    </lineage>
</organism>
<name>A0AAE3D3F8_9HYPH</name>
<dbReference type="GO" id="GO:0045892">
    <property type="term" value="P:negative regulation of DNA-templated transcription"/>
    <property type="evidence" value="ECO:0007669"/>
    <property type="project" value="InterPro"/>
</dbReference>
<dbReference type="InterPro" id="IPR036390">
    <property type="entry name" value="WH_DNA-bd_sf"/>
</dbReference>
<dbReference type="GO" id="GO:0006950">
    <property type="term" value="P:response to stress"/>
    <property type="evidence" value="ECO:0007669"/>
    <property type="project" value="TreeGrafter"/>
</dbReference>
<dbReference type="GO" id="GO:0003700">
    <property type="term" value="F:DNA-binding transcription factor activity"/>
    <property type="evidence" value="ECO:0007669"/>
    <property type="project" value="InterPro"/>
</dbReference>
<feature type="domain" description="HTH marR-type" evidence="2">
    <location>
        <begin position="22"/>
        <end position="154"/>
    </location>
</feature>
<dbReference type="InterPro" id="IPR039422">
    <property type="entry name" value="MarR/SlyA-like"/>
</dbReference>
<dbReference type="PROSITE" id="PS50995">
    <property type="entry name" value="HTH_MARR_2"/>
    <property type="match status" value="1"/>
</dbReference>
<dbReference type="AlphaFoldDB" id="A0AAE3D3F8"/>